<comment type="caution">
    <text evidence="1">The sequence shown here is derived from an EMBL/GenBank/DDBJ whole genome shotgun (WGS) entry which is preliminary data.</text>
</comment>
<name>A0ACC0JKR9_CHOFU</name>
<protein>
    <submittedName>
        <fullName evidence="1">Uncharacterized protein</fullName>
    </submittedName>
</protein>
<evidence type="ECO:0000313" key="2">
    <source>
        <dbReference type="Proteomes" id="UP001064048"/>
    </source>
</evidence>
<dbReference type="Proteomes" id="UP001064048">
    <property type="component" value="Chromosome 4"/>
</dbReference>
<gene>
    <name evidence="1" type="ORF">MSG28_003086</name>
</gene>
<accession>A0ACC0JKR9</accession>
<proteinExistence type="predicted"/>
<evidence type="ECO:0000313" key="1">
    <source>
        <dbReference type="EMBL" id="KAI8424659.1"/>
    </source>
</evidence>
<dbReference type="EMBL" id="CM046104">
    <property type="protein sequence ID" value="KAI8424659.1"/>
    <property type="molecule type" value="Genomic_DNA"/>
</dbReference>
<keyword evidence="2" id="KW-1185">Reference proteome</keyword>
<sequence length="282" mass="31572">MAEDSESNENKDVKIKEVRGAIDAKGNEDYLVVCIGAFGAWQAKVCILVCVARFMVMWNWMFIIFLTYDSEFICTSFNATIPENVTESTCYDGCTKYEFAEGLFTTSFVAEFELICERAWMANMVQSMMMFGFLFGVFLFGWISDRYGRRIALMLSSFINVVLMVASPFSPNYWLYASLRFFIGVASGGVLVVAIVVILEVVGPQYREIAAACAKLPDGIGEASLCAFAYFSPTWRVYALSIGIVSILILASLALVPETPRWLMTNGQLDAMRKLMVYAAKW</sequence>
<organism evidence="1 2">
    <name type="scientific">Choristoneura fumiferana</name>
    <name type="common">Spruce budworm moth</name>
    <name type="synonym">Archips fumiferana</name>
    <dbReference type="NCBI Taxonomy" id="7141"/>
    <lineage>
        <taxon>Eukaryota</taxon>
        <taxon>Metazoa</taxon>
        <taxon>Ecdysozoa</taxon>
        <taxon>Arthropoda</taxon>
        <taxon>Hexapoda</taxon>
        <taxon>Insecta</taxon>
        <taxon>Pterygota</taxon>
        <taxon>Neoptera</taxon>
        <taxon>Endopterygota</taxon>
        <taxon>Lepidoptera</taxon>
        <taxon>Glossata</taxon>
        <taxon>Ditrysia</taxon>
        <taxon>Tortricoidea</taxon>
        <taxon>Tortricidae</taxon>
        <taxon>Tortricinae</taxon>
        <taxon>Choristoneura</taxon>
    </lineage>
</organism>
<reference evidence="1 2" key="1">
    <citation type="journal article" date="2022" name="Genome Biol. Evol.">
        <title>The Spruce Budworm Genome: Reconstructing the Evolutionary History of Antifreeze Proteins.</title>
        <authorList>
            <person name="Beliveau C."/>
            <person name="Gagne P."/>
            <person name="Picq S."/>
            <person name="Vernygora O."/>
            <person name="Keeling C.I."/>
            <person name="Pinkney K."/>
            <person name="Doucet D."/>
            <person name="Wen F."/>
            <person name="Johnston J.S."/>
            <person name="Maaroufi H."/>
            <person name="Boyle B."/>
            <person name="Laroche J."/>
            <person name="Dewar K."/>
            <person name="Juretic N."/>
            <person name="Blackburn G."/>
            <person name="Nisole A."/>
            <person name="Brunet B."/>
            <person name="Brandao M."/>
            <person name="Lumley L."/>
            <person name="Duan J."/>
            <person name="Quan G."/>
            <person name="Lucarotti C.J."/>
            <person name="Roe A.D."/>
            <person name="Sperling F.A.H."/>
            <person name="Levesque R.C."/>
            <person name="Cusson M."/>
        </authorList>
    </citation>
    <scope>NUCLEOTIDE SEQUENCE [LARGE SCALE GENOMIC DNA]</scope>
    <source>
        <strain evidence="1">Glfc:IPQL:Cfum</strain>
    </source>
</reference>